<dbReference type="Proteomes" id="UP000647172">
    <property type="component" value="Unassembled WGS sequence"/>
</dbReference>
<protein>
    <submittedName>
        <fullName evidence="1">Uncharacterized protein</fullName>
    </submittedName>
</protein>
<evidence type="ECO:0000313" key="2">
    <source>
        <dbReference type="Proteomes" id="UP000647172"/>
    </source>
</evidence>
<organism evidence="1 2">
    <name type="scientific">Actinoplanes nipponensis</name>
    <dbReference type="NCBI Taxonomy" id="135950"/>
    <lineage>
        <taxon>Bacteria</taxon>
        <taxon>Bacillati</taxon>
        <taxon>Actinomycetota</taxon>
        <taxon>Actinomycetes</taxon>
        <taxon>Micromonosporales</taxon>
        <taxon>Micromonosporaceae</taxon>
        <taxon>Actinoplanes</taxon>
    </lineage>
</organism>
<name>A0A919JCB3_9ACTN</name>
<comment type="caution">
    <text evidence="1">The sequence shown here is derived from an EMBL/GenBank/DDBJ whole genome shotgun (WGS) entry which is preliminary data.</text>
</comment>
<dbReference type="RefSeq" id="WP_203764645.1">
    <property type="nucleotide sequence ID" value="NZ_BAAAYJ010000089.1"/>
</dbReference>
<gene>
    <name evidence="1" type="ORF">Ani05nite_07320</name>
</gene>
<dbReference type="EMBL" id="BOMQ01000008">
    <property type="protein sequence ID" value="GIE47198.1"/>
    <property type="molecule type" value="Genomic_DNA"/>
</dbReference>
<accession>A0A919JCB3</accession>
<keyword evidence="2" id="KW-1185">Reference proteome</keyword>
<sequence>MNSWIFLSASLTTPAGVGRVAYGQAMVVAHSVEDRVNRSFAGAAWLRQRFPARSCVQVQLLPRDDTVVGVEYVRKKNYGGPKEIRCGLRLPAAWFADPPIGDGLTGLRLFQAVQHALHAIGDQYGIGVPAAVGPAADRGRPELENPFRPPPSGPSRYAAAALELQRLAHSTRPDQMVLVAKEPPSAAVAEQHRAVIEALGTVVARHTVATPDGEAEAWTIHIR</sequence>
<evidence type="ECO:0000313" key="1">
    <source>
        <dbReference type="EMBL" id="GIE47198.1"/>
    </source>
</evidence>
<reference evidence="1" key="1">
    <citation type="submission" date="2021-01" db="EMBL/GenBank/DDBJ databases">
        <title>Whole genome shotgun sequence of Actinoplanes nipponensis NBRC 14063.</title>
        <authorList>
            <person name="Komaki H."/>
            <person name="Tamura T."/>
        </authorList>
    </citation>
    <scope>NUCLEOTIDE SEQUENCE</scope>
    <source>
        <strain evidence="1">NBRC 14063</strain>
    </source>
</reference>
<dbReference type="AlphaFoldDB" id="A0A919JCB3"/>
<proteinExistence type="predicted"/>